<feature type="region of interest" description="Disordered" evidence="7">
    <location>
        <begin position="1"/>
        <end position="29"/>
    </location>
</feature>
<dbReference type="Gene3D" id="1.10.10.60">
    <property type="entry name" value="Homeodomain-like"/>
    <property type="match status" value="1"/>
</dbReference>
<evidence type="ECO:0000256" key="4">
    <source>
        <dbReference type="ARBA" id="ARBA00023242"/>
    </source>
</evidence>
<dbReference type="PRINTS" id="PR00024">
    <property type="entry name" value="HOMEOBOX"/>
</dbReference>
<dbReference type="GeneID" id="117242292"/>
<dbReference type="PANTHER" id="PTHR45664">
    <property type="entry name" value="PROTEIN ZERKNUELLT 1-RELATED"/>
    <property type="match status" value="1"/>
</dbReference>
<dbReference type="SMR" id="A0A6J3LHJ0"/>
<dbReference type="Pfam" id="PF00046">
    <property type="entry name" value="Homeodomain"/>
    <property type="match status" value="1"/>
</dbReference>
<dbReference type="AlphaFoldDB" id="A0A6J3LHJ0"/>
<evidence type="ECO:0000256" key="5">
    <source>
        <dbReference type="PROSITE-ProRule" id="PRU00108"/>
    </source>
</evidence>
<proteinExistence type="predicted"/>
<dbReference type="GO" id="GO:0000981">
    <property type="term" value="F:DNA-binding transcription factor activity, RNA polymerase II-specific"/>
    <property type="evidence" value="ECO:0007669"/>
    <property type="project" value="InterPro"/>
</dbReference>
<dbReference type="InterPro" id="IPR001356">
    <property type="entry name" value="HD"/>
</dbReference>
<dbReference type="InterPro" id="IPR017970">
    <property type="entry name" value="Homeobox_CS"/>
</dbReference>
<evidence type="ECO:0000259" key="8">
    <source>
        <dbReference type="PROSITE" id="PS50071"/>
    </source>
</evidence>
<keyword evidence="3 5" id="KW-0371">Homeobox</keyword>
<gene>
    <name evidence="10" type="primary">LOC117242292</name>
</gene>
<evidence type="ECO:0000313" key="10">
    <source>
        <dbReference type="RefSeq" id="XP_033364720.1"/>
    </source>
</evidence>
<feature type="domain" description="Homeobox" evidence="8">
    <location>
        <begin position="339"/>
        <end position="399"/>
    </location>
</feature>
<accession>A0A6J3LHJ0</accession>
<dbReference type="GO" id="GO:0005634">
    <property type="term" value="C:nucleus"/>
    <property type="evidence" value="ECO:0007669"/>
    <property type="project" value="UniProtKB-SubCell"/>
</dbReference>
<keyword evidence="2 5" id="KW-0238">DNA-binding</keyword>
<sequence>MNNYTSRNNMTANNSPPSSTSIESSPNSSISNCTNDINARYIYQNVLTTDYNERILRMMNPAQMRPSNTTWMNQEQREYLQQTQARMQQIRPTMQQIWPTTQQIHPTRQQRQATMQQRRATMQQRQATMQQMQPTRQQIQATMQQMQATMQQMQPTRQQLQAIMHQMQPTMQQTQAMMYQMQPTTQQTQATIHQMQPTRQQIQTAMHQVQPTTQQAQAAKHQVQPTTQQAQAAMHQVQPTTQQEQAIMHQMQPTTQQEQAIMHQMQPTTQQAQATMYEMQLTTQQAQATMYEMQLTTHQAQTTIYEMQPTTQQTEATTQQEQIANVAGTSSSSVQGAEKKSKRTRTAYTSAQLVELEKEFNRTRYLCRPRRIELAAALSLTERQIKIWFQNRRMKYKKDQILTSEKVNTANLKASTSYENTDVASSANWNVENMAMNNMAHTYLGNAATQTQTQPQTETGMFNCPQYGNQQMHAPENAAYYIDPGPSTQHHFTNPYLHPTYNHTMYNAQPQYESQMPYPEAENADYTQRSSHIDSEENTYENHHNLDNNVEEQPTATQDVNDHTHANACDVPNSEAENSTLQEAIRSSLLDLQDLIDM</sequence>
<dbReference type="RefSeq" id="XP_033364720.1">
    <property type="nucleotide sequence ID" value="XM_033508829.1"/>
</dbReference>
<dbReference type="SUPFAM" id="SSF46689">
    <property type="entry name" value="Homeodomain-like"/>
    <property type="match status" value="1"/>
</dbReference>
<reference evidence="10" key="1">
    <citation type="submission" date="2025-08" db="UniProtKB">
        <authorList>
            <consortium name="RefSeq"/>
        </authorList>
    </citation>
    <scope>IDENTIFICATION</scope>
    <source>
        <tissue evidence="10">Muscle</tissue>
    </source>
</reference>
<feature type="compositionally biased region" description="Low complexity" evidence="7">
    <location>
        <begin position="13"/>
        <end position="29"/>
    </location>
</feature>
<evidence type="ECO:0000256" key="7">
    <source>
        <dbReference type="SAM" id="MobiDB-lite"/>
    </source>
</evidence>
<name>A0A6J3LHJ0_9HYME</name>
<dbReference type="CDD" id="cd00086">
    <property type="entry name" value="homeodomain"/>
    <property type="match status" value="1"/>
</dbReference>
<dbReference type="GO" id="GO:0000978">
    <property type="term" value="F:RNA polymerase II cis-regulatory region sequence-specific DNA binding"/>
    <property type="evidence" value="ECO:0007669"/>
    <property type="project" value="TreeGrafter"/>
</dbReference>
<dbReference type="SMART" id="SM00389">
    <property type="entry name" value="HOX"/>
    <property type="match status" value="1"/>
</dbReference>
<evidence type="ECO:0000256" key="2">
    <source>
        <dbReference type="ARBA" id="ARBA00023125"/>
    </source>
</evidence>
<evidence type="ECO:0000256" key="1">
    <source>
        <dbReference type="ARBA" id="ARBA00004123"/>
    </source>
</evidence>
<dbReference type="PANTHER" id="PTHR45664:SF12">
    <property type="entry name" value="PANCREAS_DUODENUM HOMEOBOX PROTEIN 1"/>
    <property type="match status" value="1"/>
</dbReference>
<dbReference type="InterPro" id="IPR020479">
    <property type="entry name" value="HD_metazoa"/>
</dbReference>
<evidence type="ECO:0000313" key="9">
    <source>
        <dbReference type="Proteomes" id="UP000504631"/>
    </source>
</evidence>
<feature type="DNA-binding region" description="Homeobox" evidence="5">
    <location>
        <begin position="341"/>
        <end position="400"/>
    </location>
</feature>
<evidence type="ECO:0000256" key="6">
    <source>
        <dbReference type="RuleBase" id="RU000682"/>
    </source>
</evidence>
<dbReference type="GO" id="GO:0045944">
    <property type="term" value="P:positive regulation of transcription by RNA polymerase II"/>
    <property type="evidence" value="ECO:0007669"/>
    <property type="project" value="UniProtKB-ARBA"/>
</dbReference>
<dbReference type="PROSITE" id="PS00027">
    <property type="entry name" value="HOMEOBOX_1"/>
    <property type="match status" value="1"/>
</dbReference>
<dbReference type="Gene3D" id="1.20.1480.30">
    <property type="entry name" value="Designed four-helix bundle protein"/>
    <property type="match status" value="2"/>
</dbReference>
<keyword evidence="9" id="KW-1185">Reference proteome</keyword>
<keyword evidence="4 5" id="KW-0539">Nucleus</keyword>
<protein>
    <submittedName>
        <fullName evidence="10">Homeobox protein Hox-A3-like</fullName>
    </submittedName>
</protein>
<evidence type="ECO:0000256" key="3">
    <source>
        <dbReference type="ARBA" id="ARBA00023155"/>
    </source>
</evidence>
<dbReference type="KEGG" id="bvk:117242292"/>
<feature type="compositionally biased region" description="Polar residues" evidence="7">
    <location>
        <begin position="1"/>
        <end position="12"/>
    </location>
</feature>
<dbReference type="PROSITE" id="PS50071">
    <property type="entry name" value="HOMEOBOX_2"/>
    <property type="match status" value="1"/>
</dbReference>
<comment type="subcellular location">
    <subcellularLocation>
        <location evidence="1 5 6">Nucleus</location>
    </subcellularLocation>
</comment>
<organism evidence="9 10">
    <name type="scientific">Bombus vosnesenskii</name>
    <dbReference type="NCBI Taxonomy" id="207650"/>
    <lineage>
        <taxon>Eukaryota</taxon>
        <taxon>Metazoa</taxon>
        <taxon>Ecdysozoa</taxon>
        <taxon>Arthropoda</taxon>
        <taxon>Hexapoda</taxon>
        <taxon>Insecta</taxon>
        <taxon>Pterygota</taxon>
        <taxon>Neoptera</taxon>
        <taxon>Endopterygota</taxon>
        <taxon>Hymenoptera</taxon>
        <taxon>Apocrita</taxon>
        <taxon>Aculeata</taxon>
        <taxon>Apoidea</taxon>
        <taxon>Anthophila</taxon>
        <taxon>Apidae</taxon>
        <taxon>Bombus</taxon>
        <taxon>Pyrobombus</taxon>
    </lineage>
</organism>
<dbReference type="Proteomes" id="UP000504631">
    <property type="component" value="Unplaced"/>
</dbReference>
<dbReference type="InterPro" id="IPR009057">
    <property type="entry name" value="Homeodomain-like_sf"/>
</dbReference>